<proteinExistence type="predicted"/>
<evidence type="ECO:0000259" key="1">
    <source>
        <dbReference type="PROSITE" id="PS51819"/>
    </source>
</evidence>
<dbReference type="PROSITE" id="PS51819">
    <property type="entry name" value="VOC"/>
    <property type="match status" value="1"/>
</dbReference>
<dbReference type="SUPFAM" id="SSF54593">
    <property type="entry name" value="Glyoxalase/Bleomycin resistance protein/Dihydroxybiphenyl dioxygenase"/>
    <property type="match status" value="1"/>
</dbReference>
<accession>A0A848KKF9</accession>
<evidence type="ECO:0000313" key="3">
    <source>
        <dbReference type="Proteomes" id="UP000535543"/>
    </source>
</evidence>
<gene>
    <name evidence="2" type="ORF">FGL95_19220</name>
</gene>
<dbReference type="Gene3D" id="3.10.180.10">
    <property type="entry name" value="2,3-Dihydroxybiphenyl 1,2-Dioxygenase, domain 1"/>
    <property type="match status" value="1"/>
</dbReference>
<feature type="domain" description="VOC" evidence="1">
    <location>
        <begin position="5"/>
        <end position="120"/>
    </location>
</feature>
<dbReference type="InterPro" id="IPR037523">
    <property type="entry name" value="VOC_core"/>
</dbReference>
<protein>
    <submittedName>
        <fullName evidence="2">VOC family protein</fullName>
    </submittedName>
</protein>
<keyword evidence="3" id="KW-1185">Reference proteome</keyword>
<dbReference type="PANTHER" id="PTHR35908:SF1">
    <property type="entry name" value="CONSERVED PROTEIN"/>
    <property type="match status" value="1"/>
</dbReference>
<dbReference type="Pfam" id="PF18029">
    <property type="entry name" value="Glyoxalase_6"/>
    <property type="match status" value="1"/>
</dbReference>
<dbReference type="InterPro" id="IPR029068">
    <property type="entry name" value="Glyas_Bleomycin-R_OHBP_Dase"/>
</dbReference>
<reference evidence="2 3" key="1">
    <citation type="submission" date="2019-05" db="EMBL/GenBank/DDBJ databases">
        <authorList>
            <person name="Lee S.D."/>
        </authorList>
    </citation>
    <scope>NUCLEOTIDE SEQUENCE [LARGE SCALE GENOMIC DNA]</scope>
    <source>
        <strain evidence="2 3">YC2-7</strain>
    </source>
</reference>
<sequence length="120" mass="13153">MPSAQLRGVTVDCDDPESLSRFYQKLTGMTVGFRSDEYVALTGGAGPAIGFQRVENYRAPQWPGQQIPQQLHLDFAVEDLGAAVELMLSLGATRPQHQPGGDRYRVLLDPAGHPFCLQEP</sequence>
<dbReference type="InterPro" id="IPR041581">
    <property type="entry name" value="Glyoxalase_6"/>
</dbReference>
<dbReference type="PANTHER" id="PTHR35908">
    <property type="entry name" value="HYPOTHETICAL FUSION PROTEIN"/>
    <property type="match status" value="1"/>
</dbReference>
<dbReference type="EMBL" id="VCQU01000007">
    <property type="protein sequence ID" value="NMN97172.1"/>
    <property type="molecule type" value="Genomic_DNA"/>
</dbReference>
<dbReference type="AlphaFoldDB" id="A0A848KKF9"/>
<evidence type="ECO:0000313" key="2">
    <source>
        <dbReference type="EMBL" id="NMN97172.1"/>
    </source>
</evidence>
<comment type="caution">
    <text evidence="2">The sequence shown here is derived from an EMBL/GenBank/DDBJ whole genome shotgun (WGS) entry which is preliminary data.</text>
</comment>
<dbReference type="CDD" id="cd06587">
    <property type="entry name" value="VOC"/>
    <property type="match status" value="1"/>
</dbReference>
<reference evidence="2 3" key="2">
    <citation type="submission" date="2020-06" db="EMBL/GenBank/DDBJ databases">
        <title>Antribacter stalactiti gen. nov., sp. nov., a new member of the family Nacardiaceae isolated from a cave.</title>
        <authorList>
            <person name="Kim I.S."/>
        </authorList>
    </citation>
    <scope>NUCLEOTIDE SEQUENCE [LARGE SCALE GENOMIC DNA]</scope>
    <source>
        <strain evidence="2 3">YC2-7</strain>
    </source>
</reference>
<organism evidence="2 3">
    <name type="scientific">Antrihabitans stalactiti</name>
    <dbReference type="NCBI Taxonomy" id="2584121"/>
    <lineage>
        <taxon>Bacteria</taxon>
        <taxon>Bacillati</taxon>
        <taxon>Actinomycetota</taxon>
        <taxon>Actinomycetes</taxon>
        <taxon>Mycobacteriales</taxon>
        <taxon>Nocardiaceae</taxon>
        <taxon>Antrihabitans</taxon>
    </lineage>
</organism>
<dbReference type="Proteomes" id="UP000535543">
    <property type="component" value="Unassembled WGS sequence"/>
</dbReference>
<dbReference type="RefSeq" id="WP_169589863.1">
    <property type="nucleotide sequence ID" value="NZ_VCQU01000007.1"/>
</dbReference>
<name>A0A848KKF9_9NOCA</name>